<comment type="cofactor">
    <cofactor evidence="1">
        <name>Mn(2+)</name>
        <dbReference type="ChEBI" id="CHEBI:29035"/>
    </cofactor>
</comment>
<evidence type="ECO:0000256" key="2">
    <source>
        <dbReference type="ARBA" id="ARBA00001946"/>
    </source>
</evidence>
<dbReference type="SUPFAM" id="SSF56219">
    <property type="entry name" value="DNase I-like"/>
    <property type="match status" value="1"/>
</dbReference>
<dbReference type="PROSITE" id="PS00726">
    <property type="entry name" value="AP_NUCLEASE_F1_1"/>
    <property type="match status" value="1"/>
</dbReference>
<evidence type="ECO:0000256" key="4">
    <source>
        <dbReference type="ARBA" id="ARBA00022723"/>
    </source>
</evidence>
<feature type="domain" description="Endonuclease/exonuclease/phosphatase" evidence="7">
    <location>
        <begin position="4"/>
        <end position="253"/>
    </location>
</feature>
<evidence type="ECO:0000313" key="8">
    <source>
        <dbReference type="EMBL" id="MFD2831418.1"/>
    </source>
</evidence>
<keyword evidence="9" id="KW-1185">Reference proteome</keyword>
<evidence type="ECO:0000256" key="1">
    <source>
        <dbReference type="ARBA" id="ARBA00001936"/>
    </source>
</evidence>
<dbReference type="NCBIfam" id="TIGR00633">
    <property type="entry name" value="xth"/>
    <property type="match status" value="1"/>
</dbReference>
<dbReference type="InterPro" id="IPR036691">
    <property type="entry name" value="Endo/exonu/phosph_ase_sf"/>
</dbReference>
<protein>
    <submittedName>
        <fullName evidence="8">Exodeoxyribonuclease III</fullName>
        <ecNumber evidence="8">3.1.11.2</ecNumber>
    </submittedName>
</protein>
<comment type="caution">
    <text evidence="8">The sequence shown here is derived from an EMBL/GenBank/DDBJ whole genome shotgun (WGS) entry which is preliminary data.</text>
</comment>
<dbReference type="InterPro" id="IPR004808">
    <property type="entry name" value="AP_endonuc_1"/>
</dbReference>
<organism evidence="8 9">
    <name type="scientific">Corticicoccus populi</name>
    <dbReference type="NCBI Taxonomy" id="1812821"/>
    <lineage>
        <taxon>Bacteria</taxon>
        <taxon>Bacillati</taxon>
        <taxon>Bacillota</taxon>
        <taxon>Bacilli</taxon>
        <taxon>Bacillales</taxon>
        <taxon>Staphylococcaceae</taxon>
        <taxon>Corticicoccus</taxon>
    </lineage>
</organism>
<keyword evidence="5 8" id="KW-0378">Hydrolase</keyword>
<dbReference type="CDD" id="cd09087">
    <property type="entry name" value="Ape1-like_AP-endo"/>
    <property type="match status" value="1"/>
</dbReference>
<dbReference type="InterPro" id="IPR020848">
    <property type="entry name" value="AP_endonuclease_F1_CS"/>
</dbReference>
<comment type="cofactor">
    <cofactor evidence="2">
        <name>Mg(2+)</name>
        <dbReference type="ChEBI" id="CHEBI:18420"/>
    </cofactor>
</comment>
<dbReference type="Proteomes" id="UP001597519">
    <property type="component" value="Unassembled WGS sequence"/>
</dbReference>
<dbReference type="RefSeq" id="WP_377775659.1">
    <property type="nucleotide sequence ID" value="NZ_JBHUOQ010000005.1"/>
</dbReference>
<reference evidence="9" key="1">
    <citation type="journal article" date="2019" name="Int. J. Syst. Evol. Microbiol.">
        <title>The Global Catalogue of Microorganisms (GCM) 10K type strain sequencing project: providing services to taxonomists for standard genome sequencing and annotation.</title>
        <authorList>
            <consortium name="The Broad Institute Genomics Platform"/>
            <consortium name="The Broad Institute Genome Sequencing Center for Infectious Disease"/>
            <person name="Wu L."/>
            <person name="Ma J."/>
        </authorList>
    </citation>
    <scope>NUCLEOTIDE SEQUENCE [LARGE SCALE GENOMIC DNA]</scope>
    <source>
        <strain evidence="9">KCTC 33575</strain>
    </source>
</reference>
<dbReference type="Gene3D" id="3.60.10.10">
    <property type="entry name" value="Endonuclease/exonuclease/phosphatase"/>
    <property type="match status" value="1"/>
</dbReference>
<evidence type="ECO:0000256" key="6">
    <source>
        <dbReference type="ARBA" id="ARBA00022842"/>
    </source>
</evidence>
<dbReference type="GO" id="GO:0008311">
    <property type="term" value="F:double-stranded DNA 3'-5' DNA exonuclease activity"/>
    <property type="evidence" value="ECO:0007669"/>
    <property type="project" value="UniProtKB-EC"/>
</dbReference>
<dbReference type="PROSITE" id="PS00727">
    <property type="entry name" value="AP_NUCLEASE_F1_2"/>
    <property type="match status" value="1"/>
</dbReference>
<dbReference type="PANTHER" id="PTHR22748">
    <property type="entry name" value="AP ENDONUCLEASE"/>
    <property type="match status" value="1"/>
</dbReference>
<dbReference type="EMBL" id="JBHUOQ010000005">
    <property type="protein sequence ID" value="MFD2831418.1"/>
    <property type="molecule type" value="Genomic_DNA"/>
</dbReference>
<evidence type="ECO:0000256" key="3">
    <source>
        <dbReference type="ARBA" id="ARBA00007092"/>
    </source>
</evidence>
<keyword evidence="6" id="KW-0460">Magnesium</keyword>
<dbReference type="NCBIfam" id="TIGR00195">
    <property type="entry name" value="exoDNase_III"/>
    <property type="match status" value="1"/>
</dbReference>
<dbReference type="InterPro" id="IPR020847">
    <property type="entry name" value="AP_endonuclease_F1_BS"/>
</dbReference>
<evidence type="ECO:0000256" key="5">
    <source>
        <dbReference type="ARBA" id="ARBA00022801"/>
    </source>
</evidence>
<gene>
    <name evidence="8" type="ORF">ACFSX4_13160</name>
</gene>
<dbReference type="PROSITE" id="PS51435">
    <property type="entry name" value="AP_NUCLEASE_F1_4"/>
    <property type="match status" value="1"/>
</dbReference>
<proteinExistence type="inferred from homology"/>
<sequence>MKLISWNIDSLNAALTSDSARAELSRDALNTVAGENPDIIAIQETKLSAKGPTKKHVEILAAQFPDYEIVWRSSNEPARKGYAGTMFLYKNHLTPKASFPEIGGPATMDFEGRMITLEFDDFYLTQVYTPNSGSELVRLSERQIWDEKYKEYLASLDQEKVVLATGDFNVAHKEIDIAHPDRNRRSAGFTDEERKGFTNLLSAGFTDTFRHVNGDVTGVYSWWNQRAKTSKINNSGWRIDYWLISDRAKDKVVKSEMLSSGTRQDHTPILLEVDFN</sequence>
<dbReference type="InterPro" id="IPR005135">
    <property type="entry name" value="Endo/exonuclease/phosphatase"/>
</dbReference>
<keyword evidence="4" id="KW-0479">Metal-binding</keyword>
<dbReference type="PANTHER" id="PTHR22748:SF6">
    <property type="entry name" value="DNA-(APURINIC OR APYRIMIDINIC SITE) ENDONUCLEASE"/>
    <property type="match status" value="1"/>
</dbReference>
<dbReference type="EC" id="3.1.11.2" evidence="8"/>
<accession>A0ABW5X203</accession>
<evidence type="ECO:0000313" key="9">
    <source>
        <dbReference type="Proteomes" id="UP001597519"/>
    </source>
</evidence>
<comment type="similarity">
    <text evidence="3">Belongs to the DNA repair enzymes AP/ExoA family.</text>
</comment>
<dbReference type="Pfam" id="PF03372">
    <property type="entry name" value="Exo_endo_phos"/>
    <property type="match status" value="1"/>
</dbReference>
<dbReference type="PROSITE" id="PS00728">
    <property type="entry name" value="AP_NUCLEASE_F1_3"/>
    <property type="match status" value="1"/>
</dbReference>
<evidence type="ECO:0000259" key="7">
    <source>
        <dbReference type="Pfam" id="PF03372"/>
    </source>
</evidence>
<name>A0ABW5X203_9STAP</name>